<name>A0A800MY39_CYTFI</name>
<sequence>MEPLTILIVVLLAVVLLLASILAPSATGAIRDAICRILGCQAPCAA</sequence>
<dbReference type="AlphaFoldDB" id="A0A800MY39"/>
<accession>A0A800MY39</accession>
<dbReference type="RefSeq" id="WP_159344801.1">
    <property type="nucleotide sequence ID" value="NZ_JARMFO010000080.1"/>
</dbReference>
<evidence type="ECO:0000313" key="2">
    <source>
        <dbReference type="Proteomes" id="UP000465778"/>
    </source>
</evidence>
<protein>
    <submittedName>
        <fullName evidence="1">Uncharacterized protein</fullName>
    </submittedName>
</protein>
<comment type="caution">
    <text evidence="1">The sequence shown here is derived from an EMBL/GenBank/DDBJ whole genome shotgun (WGS) entry which is preliminary data.</text>
</comment>
<dbReference type="EMBL" id="VDEM01000013">
    <property type="protein sequence ID" value="KAF0824569.1"/>
    <property type="molecule type" value="Genomic_DNA"/>
</dbReference>
<gene>
    <name evidence="1" type="ORF">KIS1582_1633</name>
</gene>
<evidence type="ECO:0000313" key="1">
    <source>
        <dbReference type="EMBL" id="KAF0824569.1"/>
    </source>
</evidence>
<dbReference type="Proteomes" id="UP000465778">
    <property type="component" value="Unassembled WGS sequence"/>
</dbReference>
<reference evidence="1 2" key="1">
    <citation type="journal article" date="2020" name="G3 (Bethesda)">
        <title>Whole Genome Sequencing and Comparative Genomics of Two Nematicidal Bacillus Strains Reveals a Wide Range of Possible Virulence Factors.</title>
        <authorList>
            <person name="Susic N."/>
            <person name="Janezic S."/>
            <person name="Rupnik M."/>
            <person name="Geric Stare B."/>
        </authorList>
    </citation>
    <scope>NUCLEOTIDE SEQUENCE [LARGE SCALE GENOMIC DNA]</scope>
    <source>
        <strain evidence="1 2">I-1582</strain>
    </source>
</reference>
<organism evidence="1 2">
    <name type="scientific">Cytobacillus firmus</name>
    <name type="common">Bacillus firmus</name>
    <dbReference type="NCBI Taxonomy" id="1399"/>
    <lineage>
        <taxon>Bacteria</taxon>
        <taxon>Bacillati</taxon>
        <taxon>Bacillota</taxon>
        <taxon>Bacilli</taxon>
        <taxon>Bacillales</taxon>
        <taxon>Bacillaceae</taxon>
        <taxon>Cytobacillus</taxon>
    </lineage>
</organism>
<proteinExistence type="predicted"/>